<protein>
    <recommendedName>
        <fullName evidence="3">Peptidase C1A papain C-terminal domain-containing protein</fullName>
    </recommendedName>
</protein>
<dbReference type="SUPFAM" id="SSF47090">
    <property type="entry name" value="PGBD-like"/>
    <property type="match status" value="1"/>
</dbReference>
<dbReference type="InterPro" id="IPR025660">
    <property type="entry name" value="Pept_his_AS"/>
</dbReference>
<dbReference type="PROSITE" id="PS00639">
    <property type="entry name" value="THIOL_PROTEASE_HIS"/>
    <property type="match status" value="1"/>
</dbReference>
<dbReference type="GO" id="GO:0008234">
    <property type="term" value="F:cysteine-type peptidase activity"/>
    <property type="evidence" value="ECO:0007669"/>
    <property type="project" value="InterPro"/>
</dbReference>
<proteinExistence type="inferred from homology"/>
<name>A0A7Z9BYI0_9CYAN</name>
<dbReference type="Pfam" id="PF01471">
    <property type="entry name" value="PG_binding_1"/>
    <property type="match status" value="1"/>
</dbReference>
<comment type="caution">
    <text evidence="4">The sequence shown here is derived from an EMBL/GenBank/DDBJ whole genome shotgun (WGS) entry which is preliminary data.</text>
</comment>
<gene>
    <name evidence="4" type="ORF">PL8927_830318</name>
</gene>
<evidence type="ECO:0000259" key="3">
    <source>
        <dbReference type="SMART" id="SM00645"/>
    </source>
</evidence>
<dbReference type="Pfam" id="PF00112">
    <property type="entry name" value="Peptidase_C1"/>
    <property type="match status" value="1"/>
</dbReference>
<evidence type="ECO:0000313" key="4">
    <source>
        <dbReference type="EMBL" id="VXD25091.1"/>
    </source>
</evidence>
<reference evidence="4" key="1">
    <citation type="submission" date="2019-10" db="EMBL/GenBank/DDBJ databases">
        <authorList>
            <consortium name="Genoscope - CEA"/>
            <person name="William W."/>
        </authorList>
    </citation>
    <scope>NUCLEOTIDE SEQUENCE [LARGE SCALE GENOMIC DNA]</scope>
    <source>
        <strain evidence="4">BBR_PRJEB10992</strain>
    </source>
</reference>
<dbReference type="CDD" id="cd02619">
    <property type="entry name" value="Peptidase_C1"/>
    <property type="match status" value="1"/>
</dbReference>
<feature type="coiled-coil region" evidence="2">
    <location>
        <begin position="560"/>
        <end position="591"/>
    </location>
</feature>
<comment type="similarity">
    <text evidence="1">Belongs to the peptidase C1 family.</text>
</comment>
<dbReference type="InterPro" id="IPR013128">
    <property type="entry name" value="Peptidase_C1A"/>
</dbReference>
<dbReference type="SMART" id="SM00645">
    <property type="entry name" value="Pept_C1"/>
    <property type="match status" value="1"/>
</dbReference>
<dbReference type="Proteomes" id="UP000184550">
    <property type="component" value="Unassembled WGS sequence"/>
</dbReference>
<keyword evidence="5" id="KW-1185">Reference proteome</keyword>
<sequence>MPLNINPLGWLPDYPDSRDLTLNDIIIKENTSQSQDCTELQIVKVIEKLVSHNQENKTIIENLKKIIKKDQNQISFLQCQSETKVFLYRRTRNYWVKELQKKLDLIFKTICETAFQYSDLNPEYLDLNPEYLENLPLENGYFGEATHNLMIYFKEVWELPSQSSIVDFDYNSDQEKEIKYYQYCPNRTIYKILDTIYQGIFQNKHNKNLIKFGDFDFGKKVSTVKEKLERLNYFPFSEQENYKKSKCFFGYKTDLVVEFFQGFNGLQADGIVGKITLDKLEEIEKSEIKKEKIIEDGIGITYLQRRLSQDFGITKIKVTGALDDDTKIEINRVIDIDEELLLDSEITMESVKKFLIKIVKQAENYKKYCLSQTVVFSDLTQNLNNNHPKNSTLLMVEQPISKNIIDTFEKELNLIKQTDKNNDNMIIIPIIYPLIQLVIKNLSDMGIHGQSDYEKMITQAINLVNIILAADQNSSSCNPSNSGENYLQDQQFSNNMDQRTQFLFEFLKGRKSGESQVDLKLIYHSLSQAERKRLTFLIFTTLDQIESIISEIEVKIEVKNETDLKQLKQLKTNIKNNKENIRCQLKDMLKNSNPEENDSDSFLKNISKNKTILRICNEGQKKPLQIPLVSELEAQMKTYKGSQIPIYLCLPEFIDLSHWCSPIRNQEPLNSCTACAAIALIEYFQNRNRDEYTNASVLFLYKVARKLMHRQGDVGASIRETMKAMVLFGIPPEEYWPYEPSKIDEEPTGFCYSYAQNYQTIQYFRLDTPGLLASDLLAQIKMTLVAGIPSMFGLTIYSSIYEEFNYKRGYIPVPNKKDHVEGGHAVVAVGYDDHKIIQDSVGALLIRNSWGIKWGERGYGWLPYDYIIQGLTSDWWSLLKAKWFETNNFGLGANDWKYNNDIKGEDPHKLPGK</sequence>
<dbReference type="GO" id="GO:0006508">
    <property type="term" value="P:proteolysis"/>
    <property type="evidence" value="ECO:0007669"/>
    <property type="project" value="InterPro"/>
</dbReference>
<feature type="domain" description="Peptidase C1A papain C-terminal" evidence="3">
    <location>
        <begin position="650"/>
        <end position="871"/>
    </location>
</feature>
<dbReference type="PANTHER" id="PTHR12411">
    <property type="entry name" value="CYSTEINE PROTEASE FAMILY C1-RELATED"/>
    <property type="match status" value="1"/>
</dbReference>
<evidence type="ECO:0000256" key="1">
    <source>
        <dbReference type="ARBA" id="ARBA00008455"/>
    </source>
</evidence>
<accession>A0A7Z9BYI0</accession>
<dbReference type="InterPro" id="IPR002477">
    <property type="entry name" value="Peptidoglycan-bd-like"/>
</dbReference>
<dbReference type="AlphaFoldDB" id="A0A7Z9BYI0"/>
<dbReference type="SUPFAM" id="SSF54001">
    <property type="entry name" value="Cysteine proteinases"/>
    <property type="match status" value="1"/>
</dbReference>
<dbReference type="InterPro" id="IPR000668">
    <property type="entry name" value="Peptidase_C1A_C"/>
</dbReference>
<dbReference type="EMBL" id="CZCU02000161">
    <property type="protein sequence ID" value="VXD25091.1"/>
    <property type="molecule type" value="Genomic_DNA"/>
</dbReference>
<keyword evidence="2" id="KW-0175">Coiled coil</keyword>
<evidence type="ECO:0000313" key="5">
    <source>
        <dbReference type="Proteomes" id="UP000184550"/>
    </source>
</evidence>
<dbReference type="RefSeq" id="WP_083626513.1">
    <property type="nucleotide sequence ID" value="NZ_LR734883.1"/>
</dbReference>
<dbReference type="OrthoDB" id="3648721at2"/>
<dbReference type="Gene3D" id="1.10.101.10">
    <property type="entry name" value="PGBD-like superfamily/PGBD"/>
    <property type="match status" value="1"/>
</dbReference>
<organism evidence="4 5">
    <name type="scientific">Planktothrix serta PCC 8927</name>
    <dbReference type="NCBI Taxonomy" id="671068"/>
    <lineage>
        <taxon>Bacteria</taxon>
        <taxon>Bacillati</taxon>
        <taxon>Cyanobacteriota</taxon>
        <taxon>Cyanophyceae</taxon>
        <taxon>Oscillatoriophycideae</taxon>
        <taxon>Oscillatoriales</taxon>
        <taxon>Microcoleaceae</taxon>
        <taxon>Planktothrix</taxon>
    </lineage>
</organism>
<dbReference type="InterPro" id="IPR036366">
    <property type="entry name" value="PGBDSf"/>
</dbReference>
<evidence type="ECO:0000256" key="2">
    <source>
        <dbReference type="SAM" id="Coils"/>
    </source>
</evidence>
<dbReference type="InterPro" id="IPR036365">
    <property type="entry name" value="PGBD-like_sf"/>
</dbReference>
<dbReference type="Gene3D" id="3.90.70.10">
    <property type="entry name" value="Cysteine proteinases"/>
    <property type="match status" value="1"/>
</dbReference>
<dbReference type="InterPro" id="IPR038765">
    <property type="entry name" value="Papain-like_cys_pep_sf"/>
</dbReference>